<gene>
    <name evidence="3" type="ORF">ICN82_01635</name>
</gene>
<keyword evidence="2" id="KW-1133">Transmembrane helix</keyword>
<comment type="similarity">
    <text evidence="1">Belongs to the bacterial AtpI family.</text>
</comment>
<keyword evidence="1" id="KW-0813">Transport</keyword>
<evidence type="ECO:0000256" key="1">
    <source>
        <dbReference type="PIRNR" id="PIRNR032126"/>
    </source>
</evidence>
<comment type="function">
    <text evidence="1">A possible function for this protein is to guide the assembly of the membrane sector of the ATPase enzyme complex.</text>
</comment>
<dbReference type="EMBL" id="JACVXA010000004">
    <property type="protein sequence ID" value="MBE3636903.1"/>
    <property type="molecule type" value="Genomic_DNA"/>
</dbReference>
<dbReference type="Proteomes" id="UP000609121">
    <property type="component" value="Unassembled WGS sequence"/>
</dbReference>
<dbReference type="GO" id="GO:0045259">
    <property type="term" value="C:proton-transporting ATP synthase complex"/>
    <property type="evidence" value="ECO:0007669"/>
    <property type="project" value="UniProtKB-UniRule"/>
</dbReference>
<feature type="transmembrane region" description="Helical" evidence="2">
    <location>
        <begin position="71"/>
        <end position="89"/>
    </location>
</feature>
<evidence type="ECO:0000313" key="4">
    <source>
        <dbReference type="Proteomes" id="UP000609121"/>
    </source>
</evidence>
<dbReference type="InterPro" id="IPR032820">
    <property type="entry name" value="ATPase_put"/>
</dbReference>
<keyword evidence="1 2" id="KW-0472">Membrane</keyword>
<dbReference type="GO" id="GO:1902600">
    <property type="term" value="P:proton transmembrane transport"/>
    <property type="evidence" value="ECO:0007669"/>
    <property type="project" value="UniProtKB-KW"/>
</dbReference>
<protein>
    <recommendedName>
        <fullName evidence="1">ATP synthase protein I</fullName>
    </recommendedName>
</protein>
<reference evidence="3" key="1">
    <citation type="submission" date="2020-09" db="EMBL/GenBank/DDBJ databases">
        <title>A novel bacterium of genus Mangrovicoccus, isolated from South China Sea.</title>
        <authorList>
            <person name="Huang H."/>
            <person name="Mo K."/>
            <person name="Hu Y."/>
        </authorList>
    </citation>
    <scope>NUCLEOTIDE SEQUENCE</scope>
    <source>
        <strain evidence="3">HB182678</strain>
    </source>
</reference>
<evidence type="ECO:0000256" key="2">
    <source>
        <dbReference type="SAM" id="Phobius"/>
    </source>
</evidence>
<dbReference type="InterPro" id="IPR016989">
    <property type="entry name" value="Atp1_alphaprobac"/>
</dbReference>
<dbReference type="RefSeq" id="WP_193179092.1">
    <property type="nucleotide sequence ID" value="NZ_JACVXA010000004.1"/>
</dbReference>
<keyword evidence="1" id="KW-0375">Hydrogen ion transport</keyword>
<keyword evidence="2" id="KW-0812">Transmembrane</keyword>
<feature type="transmembrane region" description="Helical" evidence="2">
    <location>
        <begin position="44"/>
        <end position="65"/>
    </location>
</feature>
<name>A0A8J6YPD6_9RHOB</name>
<comment type="caution">
    <text evidence="3">The sequence shown here is derived from an EMBL/GenBank/DDBJ whole genome shotgun (WGS) entry which is preliminary data.</text>
</comment>
<dbReference type="AlphaFoldDB" id="A0A8J6YPD6"/>
<organism evidence="3 4">
    <name type="scientific">Mangrovicoccus algicola</name>
    <dbReference type="NCBI Taxonomy" id="2771008"/>
    <lineage>
        <taxon>Bacteria</taxon>
        <taxon>Pseudomonadati</taxon>
        <taxon>Pseudomonadota</taxon>
        <taxon>Alphaproteobacteria</taxon>
        <taxon>Rhodobacterales</taxon>
        <taxon>Paracoccaceae</taxon>
        <taxon>Mangrovicoccus</taxon>
    </lineage>
</organism>
<accession>A0A8J6YPD6</accession>
<evidence type="ECO:0000313" key="3">
    <source>
        <dbReference type="EMBL" id="MBE3636903.1"/>
    </source>
</evidence>
<dbReference type="Pfam" id="PF09527">
    <property type="entry name" value="ATPase_gene1"/>
    <property type="match status" value="1"/>
</dbReference>
<keyword evidence="4" id="KW-1185">Reference proteome</keyword>
<sequence length="118" mass="12563">MTDPERGDRLRELEDRLASLRRTQEPAAPKGGGKYTQANIAWQMVTELVAGLGIGVGIGMGFDAILGTRPWMLVLFTLLGFAAGVKTMMNTAADIQKKKTQAARAAGTQDSGSQDPEA</sequence>
<keyword evidence="1" id="KW-0406">Ion transport</keyword>
<proteinExistence type="inferred from homology"/>
<dbReference type="PIRSF" id="PIRSF032126">
    <property type="entry name" value="F0F1_ATP_synthase_subunit_I"/>
    <property type="match status" value="1"/>
</dbReference>